<dbReference type="Pfam" id="PF12239">
    <property type="entry name" value="DUF3605"/>
    <property type="match status" value="1"/>
</dbReference>
<dbReference type="AlphaFoldDB" id="A0AAV9UJ90"/>
<accession>A0AAV9UJ90</accession>
<dbReference type="EMBL" id="JAVHNQ010000007">
    <property type="protein sequence ID" value="KAK6341171.1"/>
    <property type="molecule type" value="Genomic_DNA"/>
</dbReference>
<name>A0AAV9UJ90_9PEZI</name>
<dbReference type="GO" id="GO:0005737">
    <property type="term" value="C:cytoplasm"/>
    <property type="evidence" value="ECO:0007669"/>
    <property type="project" value="TreeGrafter"/>
</dbReference>
<evidence type="ECO:0008006" key="3">
    <source>
        <dbReference type="Google" id="ProtNLM"/>
    </source>
</evidence>
<reference evidence="1 2" key="1">
    <citation type="submission" date="2019-10" db="EMBL/GenBank/DDBJ databases">
        <authorList>
            <person name="Palmer J.M."/>
        </authorList>
    </citation>
    <scope>NUCLEOTIDE SEQUENCE [LARGE SCALE GENOMIC DNA]</scope>
    <source>
        <strain evidence="1 2">TWF696</strain>
    </source>
</reference>
<organism evidence="1 2">
    <name type="scientific">Orbilia brochopaga</name>
    <dbReference type="NCBI Taxonomy" id="3140254"/>
    <lineage>
        <taxon>Eukaryota</taxon>
        <taxon>Fungi</taxon>
        <taxon>Dikarya</taxon>
        <taxon>Ascomycota</taxon>
        <taxon>Pezizomycotina</taxon>
        <taxon>Orbiliomycetes</taxon>
        <taxon>Orbiliales</taxon>
        <taxon>Orbiliaceae</taxon>
        <taxon>Orbilia</taxon>
    </lineage>
</organism>
<dbReference type="GO" id="GO:0006044">
    <property type="term" value="P:N-acetylglucosamine metabolic process"/>
    <property type="evidence" value="ECO:0007669"/>
    <property type="project" value="TreeGrafter"/>
</dbReference>
<comment type="caution">
    <text evidence="1">The sequence shown here is derived from an EMBL/GenBank/DDBJ whole genome shotgun (WGS) entry which is preliminary data.</text>
</comment>
<dbReference type="PANTHER" id="PTHR35020:SF2">
    <property type="entry name" value="N-ACETYLGLUCOSAMINE-INDUCED PROTEIN 1"/>
    <property type="match status" value="1"/>
</dbReference>
<gene>
    <name evidence="1" type="ORF">TWF696_008257</name>
</gene>
<dbReference type="InterPro" id="IPR022036">
    <property type="entry name" value="DUF3605"/>
</dbReference>
<evidence type="ECO:0000313" key="1">
    <source>
        <dbReference type="EMBL" id="KAK6341171.1"/>
    </source>
</evidence>
<dbReference type="Proteomes" id="UP001375240">
    <property type="component" value="Unassembled WGS sequence"/>
</dbReference>
<proteinExistence type="predicted"/>
<protein>
    <recommendedName>
        <fullName evidence="3">N-acetylglucosamine-induced protein 1</fullName>
    </recommendedName>
</protein>
<dbReference type="PANTHER" id="PTHR35020">
    <property type="entry name" value="N-ACETYLGLUCOSAMINE-INDUCED PROTEIN 1"/>
    <property type="match status" value="1"/>
</dbReference>
<evidence type="ECO:0000313" key="2">
    <source>
        <dbReference type="Proteomes" id="UP001375240"/>
    </source>
</evidence>
<sequence length="206" mass="23675">MATTTITQPPKTDAYIPTVKDQEILNTPDHLFHLHSWSDLRTIIAENRLEDLKRRPSDLRRYLDWGQQTRQEYGSVLRYILQRRLFWEEGNIVPKSDIPFAEEEDTRILFNDWPYGLADGIVHIVVWTKAAIPIDDSGDITPASRTLIVDFVNRVFVTGLGLPAEKVLWFKNWAALQSVRTVEHIHVLVDTSGIDGAMEKLRTVAK</sequence>
<keyword evidence="2" id="KW-1185">Reference proteome</keyword>